<dbReference type="Proteomes" id="UP000223366">
    <property type="component" value="Unassembled WGS sequence"/>
</dbReference>
<dbReference type="RefSeq" id="WP_098205369.1">
    <property type="nucleotide sequence ID" value="NZ_NTYX01000011.1"/>
</dbReference>
<reference evidence="1 2" key="1">
    <citation type="submission" date="2017-09" db="EMBL/GenBank/DDBJ databases">
        <title>Large-scale bioinformatics analysis of Bacillus genomes uncovers conserved roles of natural products in bacterial physiology.</title>
        <authorList>
            <consortium name="Agbiome Team Llc"/>
            <person name="Bleich R.M."/>
            <person name="Grubbs K.J."/>
            <person name="Santa Maria K.C."/>
            <person name="Allen S.E."/>
            <person name="Farag S."/>
            <person name="Shank E.A."/>
            <person name="Bowers A."/>
        </authorList>
    </citation>
    <scope>NUCLEOTIDE SEQUENCE [LARGE SCALE GENOMIC DNA]</scope>
    <source>
        <strain evidence="1 2">AFS060060</strain>
    </source>
</reference>
<evidence type="ECO:0000313" key="1">
    <source>
        <dbReference type="EMBL" id="PFV35771.1"/>
    </source>
</evidence>
<organism evidence="1 2">
    <name type="scientific">Bacillus thuringiensis</name>
    <dbReference type="NCBI Taxonomy" id="1428"/>
    <lineage>
        <taxon>Bacteria</taxon>
        <taxon>Bacillati</taxon>
        <taxon>Bacillota</taxon>
        <taxon>Bacilli</taxon>
        <taxon>Bacillales</taxon>
        <taxon>Bacillaceae</taxon>
        <taxon>Bacillus</taxon>
        <taxon>Bacillus cereus group</taxon>
    </lineage>
</organism>
<dbReference type="EMBL" id="NVDU01000003">
    <property type="protein sequence ID" value="PFV35771.1"/>
    <property type="molecule type" value="Genomic_DNA"/>
</dbReference>
<sequence length="130" mass="16021">MELVKKYMFQRFDDKQAPLPFPDYLLPHNRYKNDFWITQQGECVYPYEMEDRHLLNTVRMVHRSHPNFEELYREVHADQYILLGNAPWLTSSGKKKKNNNRTMYMNLWKTKRLYMLLRREIKLRNLGDHL</sequence>
<dbReference type="AlphaFoldDB" id="A0A9X7BSV2"/>
<comment type="caution">
    <text evidence="1">The sequence shown here is derived from an EMBL/GenBank/DDBJ whole genome shotgun (WGS) entry which is preliminary data.</text>
</comment>
<protein>
    <submittedName>
        <fullName evidence="1">Uncharacterized protein</fullName>
    </submittedName>
</protein>
<name>A0A9X7BSV2_BACTU</name>
<accession>A0A9X7BSV2</accession>
<gene>
    <name evidence="1" type="ORF">COK99_01745</name>
</gene>
<proteinExistence type="predicted"/>
<evidence type="ECO:0000313" key="2">
    <source>
        <dbReference type="Proteomes" id="UP000223366"/>
    </source>
</evidence>